<dbReference type="EMBL" id="JACORT010000004">
    <property type="protein sequence ID" value="MBC5783571.1"/>
    <property type="molecule type" value="Genomic_DNA"/>
</dbReference>
<evidence type="ECO:0000313" key="3">
    <source>
        <dbReference type="Proteomes" id="UP000608513"/>
    </source>
</evidence>
<protein>
    <submittedName>
        <fullName evidence="2">Uncharacterized protein</fullName>
    </submittedName>
</protein>
<proteinExistence type="predicted"/>
<dbReference type="Proteomes" id="UP000608513">
    <property type="component" value="Unassembled WGS sequence"/>
</dbReference>
<name>A0A923MRG6_9BURK</name>
<reference evidence="2" key="1">
    <citation type="submission" date="2020-08" db="EMBL/GenBank/DDBJ databases">
        <title>Ramlibacter sp. USB13 16S ribosomal RNA gene genome sequencing and assembly.</title>
        <authorList>
            <person name="Kang M."/>
        </authorList>
    </citation>
    <scope>NUCLEOTIDE SEQUENCE</scope>
    <source>
        <strain evidence="2">USB13</strain>
    </source>
</reference>
<dbReference type="RefSeq" id="WP_187076321.1">
    <property type="nucleotide sequence ID" value="NZ_JACORT010000004.1"/>
</dbReference>
<sequence length="97" mass="9729">MSTNTSIGPEGDRGGNENHGNADGCGNKTLGDQATQQPPAGAEGVLDEAGAQVPAGVPGARARPGIAKGPASYPDGPNVEDSPWELEAARGKLPKDR</sequence>
<evidence type="ECO:0000313" key="2">
    <source>
        <dbReference type="EMBL" id="MBC5783571.1"/>
    </source>
</evidence>
<dbReference type="AlphaFoldDB" id="A0A923MRG6"/>
<feature type="compositionally biased region" description="Basic and acidic residues" evidence="1">
    <location>
        <begin position="87"/>
        <end position="97"/>
    </location>
</feature>
<feature type="compositionally biased region" description="Low complexity" evidence="1">
    <location>
        <begin position="49"/>
        <end position="62"/>
    </location>
</feature>
<gene>
    <name evidence="2" type="ORF">H8N03_11500</name>
</gene>
<organism evidence="2 3">
    <name type="scientific">Ramlibacter cellulosilyticus</name>
    <dbReference type="NCBI Taxonomy" id="2764187"/>
    <lineage>
        <taxon>Bacteria</taxon>
        <taxon>Pseudomonadati</taxon>
        <taxon>Pseudomonadota</taxon>
        <taxon>Betaproteobacteria</taxon>
        <taxon>Burkholderiales</taxon>
        <taxon>Comamonadaceae</taxon>
        <taxon>Ramlibacter</taxon>
    </lineage>
</organism>
<comment type="caution">
    <text evidence="2">The sequence shown here is derived from an EMBL/GenBank/DDBJ whole genome shotgun (WGS) entry which is preliminary data.</text>
</comment>
<evidence type="ECO:0000256" key="1">
    <source>
        <dbReference type="SAM" id="MobiDB-lite"/>
    </source>
</evidence>
<accession>A0A923MRG6</accession>
<keyword evidence="3" id="KW-1185">Reference proteome</keyword>
<feature type="region of interest" description="Disordered" evidence="1">
    <location>
        <begin position="1"/>
        <end position="97"/>
    </location>
</feature>